<sequence length="82" mass="9375">MDKLLSTISAETMSMLRTTLKEIGPTYWSRFSEGPDSSKFFCFKKSSFLENNKCAGLNLQFCNVNDIKLPRPPKHQSRALQN</sequence>
<name>A0A915IVR4_ROMCU</name>
<organism evidence="1 2">
    <name type="scientific">Romanomermis culicivorax</name>
    <name type="common">Nematode worm</name>
    <dbReference type="NCBI Taxonomy" id="13658"/>
    <lineage>
        <taxon>Eukaryota</taxon>
        <taxon>Metazoa</taxon>
        <taxon>Ecdysozoa</taxon>
        <taxon>Nematoda</taxon>
        <taxon>Enoplea</taxon>
        <taxon>Dorylaimia</taxon>
        <taxon>Mermithida</taxon>
        <taxon>Mermithoidea</taxon>
        <taxon>Mermithidae</taxon>
        <taxon>Romanomermis</taxon>
    </lineage>
</organism>
<reference evidence="2" key="1">
    <citation type="submission" date="2022-11" db="UniProtKB">
        <authorList>
            <consortium name="WormBaseParasite"/>
        </authorList>
    </citation>
    <scope>IDENTIFICATION</scope>
</reference>
<dbReference type="Proteomes" id="UP000887565">
    <property type="component" value="Unplaced"/>
</dbReference>
<keyword evidence="1" id="KW-1185">Reference proteome</keyword>
<evidence type="ECO:0000313" key="1">
    <source>
        <dbReference type="Proteomes" id="UP000887565"/>
    </source>
</evidence>
<evidence type="ECO:0000313" key="2">
    <source>
        <dbReference type="WBParaSite" id="nRc.2.0.1.t18168-RA"/>
    </source>
</evidence>
<dbReference type="AlphaFoldDB" id="A0A915IVR4"/>
<dbReference type="WBParaSite" id="nRc.2.0.1.t18168-RA">
    <property type="protein sequence ID" value="nRc.2.0.1.t18168-RA"/>
    <property type="gene ID" value="nRc.2.0.1.g18168"/>
</dbReference>
<protein>
    <submittedName>
        <fullName evidence="2">Uncharacterized protein</fullName>
    </submittedName>
</protein>
<accession>A0A915IVR4</accession>
<proteinExistence type="predicted"/>